<dbReference type="AlphaFoldDB" id="A0A2I8VH09"/>
<sequence length="125" mass="14308">MLSDSTSTRQSAPFRIFQSAVALLTPFNIYIKCRKINLSLVASGILISKGESKSRLFNISFSKFLYHLIKSNHLLTVLIQKQESRCGIEINFGGIFWKNPAHIRMPPELIFNAINRNFLGTDFEW</sequence>
<keyword evidence="2" id="KW-1185">Reference proteome</keyword>
<organism evidence="1 2">
    <name type="scientific">Salinigranum rubrum</name>
    <dbReference type="NCBI Taxonomy" id="755307"/>
    <lineage>
        <taxon>Archaea</taxon>
        <taxon>Methanobacteriati</taxon>
        <taxon>Methanobacteriota</taxon>
        <taxon>Stenosarchaea group</taxon>
        <taxon>Halobacteria</taxon>
        <taxon>Halobacteriales</taxon>
        <taxon>Haloferacaceae</taxon>
        <taxon>Salinigranum</taxon>
    </lineage>
</organism>
<dbReference type="EMBL" id="CP026309">
    <property type="protein sequence ID" value="AUV81217.1"/>
    <property type="molecule type" value="Genomic_DNA"/>
</dbReference>
<proteinExistence type="predicted"/>
<accession>A0A2I8VH09</accession>
<dbReference type="Proteomes" id="UP000236584">
    <property type="component" value="Chromosome"/>
</dbReference>
<name>A0A2I8VH09_9EURY</name>
<dbReference type="KEGG" id="srub:C2R22_05700"/>
<evidence type="ECO:0000313" key="1">
    <source>
        <dbReference type="EMBL" id="AUV81217.1"/>
    </source>
</evidence>
<reference evidence="1 2" key="1">
    <citation type="submission" date="2018-01" db="EMBL/GenBank/DDBJ databases">
        <title>Complete genome sequence of Salinigranum rubrum GX10T, an extremely halophilic archaeon isolated from a marine solar saltern.</title>
        <authorList>
            <person name="Han S."/>
        </authorList>
    </citation>
    <scope>NUCLEOTIDE SEQUENCE [LARGE SCALE GENOMIC DNA]</scope>
    <source>
        <strain evidence="1 2">GX10</strain>
    </source>
</reference>
<gene>
    <name evidence="1" type="ORF">C2R22_05700</name>
</gene>
<protein>
    <submittedName>
        <fullName evidence="1">Uncharacterized protein</fullName>
    </submittedName>
</protein>
<evidence type="ECO:0000313" key="2">
    <source>
        <dbReference type="Proteomes" id="UP000236584"/>
    </source>
</evidence>